<evidence type="ECO:0000256" key="3">
    <source>
        <dbReference type="ARBA" id="ARBA00022679"/>
    </source>
</evidence>
<keyword evidence="4" id="KW-0294">Fucose metabolism</keyword>
<protein>
    <recommendedName>
        <fullName evidence="6">O-fucosyltransferase family protein</fullName>
    </recommendedName>
</protein>
<dbReference type="PANTHER" id="PTHR31818">
    <property type="entry name" value="O-FUCOSYLTRANSFERASE 16"/>
    <property type="match status" value="1"/>
</dbReference>
<proteinExistence type="inferred from homology"/>
<keyword evidence="2" id="KW-0328">Glycosyltransferase</keyword>
<dbReference type="EMBL" id="NMUH01000667">
    <property type="protein sequence ID" value="MQL83016.1"/>
    <property type="molecule type" value="Genomic_DNA"/>
</dbReference>
<dbReference type="Pfam" id="PF10250">
    <property type="entry name" value="O-FucT"/>
    <property type="match status" value="1"/>
</dbReference>
<sequence>MGAKPPSKLTPPSFYRSKGGEEEGGPEVPPLQLERGGGGIPSGWVATRGTHLWVEGVSESGLEGGDPPPVGLQLEGGGCLRLGGSWRHPPPVGGGTRGTPLQLEGGGEAPEDPPLVGLQAEDLDAEEERSRGKCPLTPYEVGLMLRGLGFANDTYLYVASGEIYGGEATLQPLKKLFPNFYTKEVLAAQELKPFIPFSSRLAAIDYIVCYESDVFVTNNNGNMAKILAGHRRFVGHKRTIRPNAKKLSSLFKSRERMGWETFARKVQSAQRGFMGEPDVMRPGKGDFHEFPYSCICQRPQMDENDENSINFVGEKATVPEGLLKLEGSREYVKEKVRYPRLSKAAAAGKAFSGIAA</sequence>
<organism evidence="8 9">
    <name type="scientific">Colocasia esculenta</name>
    <name type="common">Wild taro</name>
    <name type="synonym">Arum esculentum</name>
    <dbReference type="NCBI Taxonomy" id="4460"/>
    <lineage>
        <taxon>Eukaryota</taxon>
        <taxon>Viridiplantae</taxon>
        <taxon>Streptophyta</taxon>
        <taxon>Embryophyta</taxon>
        <taxon>Tracheophyta</taxon>
        <taxon>Spermatophyta</taxon>
        <taxon>Magnoliopsida</taxon>
        <taxon>Liliopsida</taxon>
        <taxon>Araceae</taxon>
        <taxon>Aroideae</taxon>
        <taxon>Colocasieae</taxon>
        <taxon>Colocasia</taxon>
    </lineage>
</organism>
<dbReference type="PANTHER" id="PTHR31818:SF3">
    <property type="entry name" value="O-FUCOSYLTRANSFERASE 29"/>
    <property type="match status" value="1"/>
</dbReference>
<dbReference type="InterPro" id="IPR019378">
    <property type="entry name" value="GDP-Fuc_O-FucTrfase"/>
</dbReference>
<keyword evidence="5" id="KW-0119">Carbohydrate metabolism</keyword>
<feature type="region of interest" description="Disordered" evidence="7">
    <location>
        <begin position="1"/>
        <end position="44"/>
    </location>
</feature>
<evidence type="ECO:0000313" key="9">
    <source>
        <dbReference type="Proteomes" id="UP000652761"/>
    </source>
</evidence>
<dbReference type="OrthoDB" id="778956at2759"/>
<evidence type="ECO:0000256" key="6">
    <source>
        <dbReference type="ARBA" id="ARBA00030350"/>
    </source>
</evidence>
<evidence type="ECO:0000256" key="1">
    <source>
        <dbReference type="ARBA" id="ARBA00007737"/>
    </source>
</evidence>
<dbReference type="Proteomes" id="UP000652761">
    <property type="component" value="Unassembled WGS sequence"/>
</dbReference>
<dbReference type="GO" id="GO:0006004">
    <property type="term" value="P:fucose metabolic process"/>
    <property type="evidence" value="ECO:0007669"/>
    <property type="project" value="UniProtKB-KW"/>
</dbReference>
<evidence type="ECO:0000313" key="8">
    <source>
        <dbReference type="EMBL" id="MQL83016.1"/>
    </source>
</evidence>
<accession>A0A843ULE8</accession>
<feature type="region of interest" description="Disordered" evidence="7">
    <location>
        <begin position="88"/>
        <end position="112"/>
    </location>
</feature>
<dbReference type="GO" id="GO:0016757">
    <property type="term" value="F:glycosyltransferase activity"/>
    <property type="evidence" value="ECO:0007669"/>
    <property type="project" value="UniProtKB-KW"/>
</dbReference>
<name>A0A843ULE8_COLES</name>
<evidence type="ECO:0000256" key="7">
    <source>
        <dbReference type="SAM" id="MobiDB-lite"/>
    </source>
</evidence>
<reference evidence="8" key="1">
    <citation type="submission" date="2017-07" db="EMBL/GenBank/DDBJ databases">
        <title>Taro Niue Genome Assembly and Annotation.</title>
        <authorList>
            <person name="Atibalentja N."/>
            <person name="Keating K."/>
            <person name="Fields C.J."/>
        </authorList>
    </citation>
    <scope>NUCLEOTIDE SEQUENCE</scope>
    <source>
        <strain evidence="8">Niue_2</strain>
        <tissue evidence="8">Leaf</tissue>
    </source>
</reference>
<keyword evidence="3" id="KW-0808">Transferase</keyword>
<evidence type="ECO:0000256" key="5">
    <source>
        <dbReference type="ARBA" id="ARBA00023277"/>
    </source>
</evidence>
<evidence type="ECO:0000256" key="4">
    <source>
        <dbReference type="ARBA" id="ARBA00023253"/>
    </source>
</evidence>
<evidence type="ECO:0000256" key="2">
    <source>
        <dbReference type="ARBA" id="ARBA00022676"/>
    </source>
</evidence>
<comment type="similarity">
    <text evidence="1">Belongs to the glycosyltransferase GT106 family.</text>
</comment>
<keyword evidence="9" id="KW-1185">Reference proteome</keyword>
<dbReference type="AlphaFoldDB" id="A0A843ULE8"/>
<gene>
    <name evidence="8" type="ORF">Taro_015490</name>
</gene>
<comment type="caution">
    <text evidence="8">The sequence shown here is derived from an EMBL/GenBank/DDBJ whole genome shotgun (WGS) entry which is preliminary data.</text>
</comment>